<dbReference type="InterPro" id="IPR011990">
    <property type="entry name" value="TPR-like_helical_dom_sf"/>
</dbReference>
<dbReference type="PANTHER" id="PTHR46208">
    <property type="entry name" value="MITOCHONDRIAL IMPORT RECEPTOR SUBUNIT TOM70"/>
    <property type="match status" value="1"/>
</dbReference>
<evidence type="ECO:0000256" key="7">
    <source>
        <dbReference type="ARBA" id="ARBA00023128"/>
    </source>
</evidence>
<evidence type="ECO:0000256" key="8">
    <source>
        <dbReference type="ARBA" id="ARBA00023136"/>
    </source>
</evidence>
<dbReference type="GO" id="GO:0030150">
    <property type="term" value="P:protein import into mitochondrial matrix"/>
    <property type="evidence" value="ECO:0007669"/>
    <property type="project" value="TreeGrafter"/>
</dbReference>
<evidence type="ECO:0000256" key="6">
    <source>
        <dbReference type="ARBA" id="ARBA00022989"/>
    </source>
</evidence>
<evidence type="ECO:0000313" key="13">
    <source>
        <dbReference type="Proteomes" id="UP000078561"/>
    </source>
</evidence>
<dbReference type="FunCoup" id="A0A163ITJ5">
    <property type="interactions" value="471"/>
</dbReference>
<dbReference type="PANTHER" id="PTHR46208:SF1">
    <property type="entry name" value="MITOCHONDRIAL IMPORT RECEPTOR SUBUNIT TOM70"/>
    <property type="match status" value="1"/>
</dbReference>
<dbReference type="GO" id="GO:0030943">
    <property type="term" value="F:mitochondrion targeting sequence binding"/>
    <property type="evidence" value="ECO:0007669"/>
    <property type="project" value="TreeGrafter"/>
</dbReference>
<dbReference type="Pfam" id="PF13432">
    <property type="entry name" value="TPR_16"/>
    <property type="match status" value="1"/>
</dbReference>
<dbReference type="GO" id="GO:0045039">
    <property type="term" value="P:protein insertion into mitochondrial inner membrane"/>
    <property type="evidence" value="ECO:0007669"/>
    <property type="project" value="TreeGrafter"/>
</dbReference>
<comment type="subcellular location">
    <subcellularLocation>
        <location evidence="1">Mitochondrion outer membrane</location>
        <topology evidence="1">Single-pass membrane protein</topology>
    </subcellularLocation>
</comment>
<evidence type="ECO:0000256" key="11">
    <source>
        <dbReference type="SAM" id="Phobius"/>
    </source>
</evidence>
<evidence type="ECO:0000256" key="2">
    <source>
        <dbReference type="ARBA" id="ARBA00022692"/>
    </source>
</evidence>
<keyword evidence="3" id="KW-0677">Repeat</keyword>
<dbReference type="PROSITE" id="PS50005">
    <property type="entry name" value="TPR"/>
    <property type="match status" value="4"/>
</dbReference>
<protein>
    <submittedName>
        <fullName evidence="12">Uncharacterized protein</fullName>
    </submittedName>
</protein>
<dbReference type="OMA" id="DDITACC"/>
<keyword evidence="2 11" id="KW-0812">Transmembrane</keyword>
<evidence type="ECO:0000256" key="3">
    <source>
        <dbReference type="ARBA" id="ARBA00022737"/>
    </source>
</evidence>
<name>A0A163ITJ5_ABSGL</name>
<dbReference type="AlphaFoldDB" id="A0A163ITJ5"/>
<dbReference type="SMART" id="SM00028">
    <property type="entry name" value="TPR"/>
    <property type="match status" value="10"/>
</dbReference>
<organism evidence="12">
    <name type="scientific">Absidia glauca</name>
    <name type="common">Pin mould</name>
    <dbReference type="NCBI Taxonomy" id="4829"/>
    <lineage>
        <taxon>Eukaryota</taxon>
        <taxon>Fungi</taxon>
        <taxon>Fungi incertae sedis</taxon>
        <taxon>Mucoromycota</taxon>
        <taxon>Mucoromycotina</taxon>
        <taxon>Mucoromycetes</taxon>
        <taxon>Mucorales</taxon>
        <taxon>Cunninghamellaceae</taxon>
        <taxon>Absidia</taxon>
    </lineage>
</organism>
<keyword evidence="5 10" id="KW-0802">TPR repeat</keyword>
<dbReference type="GO" id="GO:0008320">
    <property type="term" value="F:protein transmembrane transporter activity"/>
    <property type="evidence" value="ECO:0007669"/>
    <property type="project" value="TreeGrafter"/>
</dbReference>
<dbReference type="InParanoid" id="A0A163ITJ5"/>
<evidence type="ECO:0000313" key="12">
    <source>
        <dbReference type="EMBL" id="SAL95244.1"/>
    </source>
</evidence>
<reference evidence="12" key="1">
    <citation type="submission" date="2016-04" db="EMBL/GenBank/DDBJ databases">
        <authorList>
            <person name="Evans L.H."/>
            <person name="Alamgir A."/>
            <person name="Owens N."/>
            <person name="Weber N.D."/>
            <person name="Virtaneva K."/>
            <person name="Barbian K."/>
            <person name="Babar A."/>
            <person name="Rosenke K."/>
        </authorList>
    </citation>
    <scope>NUCLEOTIDE SEQUENCE [LARGE SCALE GENOMIC DNA]</scope>
    <source>
        <strain evidence="12">CBS 101.48</strain>
    </source>
</reference>
<dbReference type="EMBL" id="LT550270">
    <property type="protein sequence ID" value="SAL95244.1"/>
    <property type="molecule type" value="Genomic_DNA"/>
</dbReference>
<proteinExistence type="inferred from homology"/>
<evidence type="ECO:0000256" key="4">
    <source>
        <dbReference type="ARBA" id="ARBA00022787"/>
    </source>
</evidence>
<dbReference type="Pfam" id="PF07719">
    <property type="entry name" value="TPR_2"/>
    <property type="match status" value="1"/>
</dbReference>
<dbReference type="Proteomes" id="UP000078561">
    <property type="component" value="Unassembled WGS sequence"/>
</dbReference>
<dbReference type="InterPro" id="IPR019734">
    <property type="entry name" value="TPR_rpt"/>
</dbReference>
<evidence type="ECO:0000256" key="10">
    <source>
        <dbReference type="PROSITE-ProRule" id="PRU00339"/>
    </source>
</evidence>
<sequence>MNNTLSTRASTGPHTIRRFFEDRGWRFYCALAAGVTLVGAGTYYFTQPKKKDSTSNQSDNIATSPIDYAALSDESIDKLTSQERLRGAQALKEKGNKLFVVKKYTEAIAAYTEAIRFKADPIYYSNRAACYSFLGHYSSVIADTNEALALDPMYIKAINRRAIAYEKEQRWDEALYDFTAVCILDEFKDDNVSKSMERALKQAATVRAQERMKIKALAPPSTAYVNAYLDSFRPVNLNLPTTTDEASGDYYFALAYRSTLDKDYATAWKASEKAVALGCSPAYLPGAFNLKGTFAFLNRNTKAALDCLSKAIELDPSYVQCYLKRASIYVEQENIVAAFKEIDDAIAINAADPDIYYHRGQIYYITNNLEAAAKDYRESIRLDDSFVYAHVQLGVVQYKLGSLATSMDTFEKVLSRFPDSADVHNYYGELLANKKKLDEALDLFTKASKLDPKAPLPYINKAALSSKDEAIRLCKKAVEVDPTCDAAVHSLGQLYIEKGEPLEALKWYDLAIDLASTKSELVQAISYREATWAQIK</sequence>
<comment type="similarity">
    <text evidence="9">Belongs to the Tom70 family.</text>
</comment>
<gene>
    <name evidence="12" type="primary">ABSGL_00562.1 scaffold 832</name>
</gene>
<dbReference type="STRING" id="4829.A0A163ITJ5"/>
<keyword evidence="7" id="KW-0496">Mitochondrion</keyword>
<feature type="transmembrane region" description="Helical" evidence="11">
    <location>
        <begin position="27"/>
        <end position="46"/>
    </location>
</feature>
<dbReference type="OrthoDB" id="2942533at2759"/>
<dbReference type="InterPro" id="IPR013105">
    <property type="entry name" value="TPR_2"/>
</dbReference>
<dbReference type="Gene3D" id="1.25.40.10">
    <property type="entry name" value="Tetratricopeptide repeat domain"/>
    <property type="match status" value="2"/>
</dbReference>
<evidence type="ECO:0000256" key="9">
    <source>
        <dbReference type="ARBA" id="ARBA00038030"/>
    </source>
</evidence>
<keyword evidence="13" id="KW-1185">Reference proteome</keyword>
<feature type="repeat" description="TPR" evidence="10">
    <location>
        <begin position="285"/>
        <end position="318"/>
    </location>
</feature>
<keyword evidence="4" id="KW-1000">Mitochondrion outer membrane</keyword>
<dbReference type="Pfam" id="PF13414">
    <property type="entry name" value="TPR_11"/>
    <property type="match status" value="1"/>
</dbReference>
<feature type="repeat" description="TPR" evidence="10">
    <location>
        <begin position="387"/>
        <end position="420"/>
    </location>
</feature>
<feature type="repeat" description="TPR" evidence="10">
    <location>
        <begin position="421"/>
        <end position="454"/>
    </location>
</feature>
<dbReference type="GO" id="GO:0005741">
    <property type="term" value="C:mitochondrial outer membrane"/>
    <property type="evidence" value="ECO:0007669"/>
    <property type="project" value="UniProtKB-SubCell"/>
</dbReference>
<feature type="repeat" description="TPR" evidence="10">
    <location>
        <begin position="353"/>
        <end position="386"/>
    </location>
</feature>
<accession>A0A163ITJ5</accession>
<dbReference type="SUPFAM" id="SSF48452">
    <property type="entry name" value="TPR-like"/>
    <property type="match status" value="3"/>
</dbReference>
<keyword evidence="8 11" id="KW-0472">Membrane</keyword>
<keyword evidence="6 11" id="KW-1133">Transmembrane helix</keyword>
<evidence type="ECO:0000256" key="5">
    <source>
        <dbReference type="ARBA" id="ARBA00022803"/>
    </source>
</evidence>
<evidence type="ECO:0000256" key="1">
    <source>
        <dbReference type="ARBA" id="ARBA00004572"/>
    </source>
</evidence>